<reference evidence="11" key="3">
    <citation type="submission" date="2025-09" db="UniProtKB">
        <authorList>
            <consortium name="Ensembl"/>
        </authorList>
    </citation>
    <scope>IDENTIFICATION</scope>
</reference>
<feature type="transmembrane region" description="Helical" evidence="8">
    <location>
        <begin position="174"/>
        <end position="195"/>
    </location>
</feature>
<protein>
    <recommendedName>
        <fullName evidence="13">ABC transmembrane type-1 domain-containing protein</fullName>
    </recommendedName>
</protein>
<dbReference type="InParanoid" id="H2ZCN1"/>
<dbReference type="InterPro" id="IPR017871">
    <property type="entry name" value="ABC_transporter-like_CS"/>
</dbReference>
<feature type="domain" description="ABC transporter" evidence="9">
    <location>
        <begin position="374"/>
        <end position="590"/>
    </location>
</feature>
<dbReference type="PROSITE" id="PS50893">
    <property type="entry name" value="ABC_TRANSPORTER_2"/>
    <property type="match status" value="1"/>
</dbReference>
<dbReference type="Gene3D" id="1.20.1560.10">
    <property type="entry name" value="ABC transporter type 1, transmembrane domain"/>
    <property type="match status" value="1"/>
</dbReference>
<dbReference type="Pfam" id="PF00005">
    <property type="entry name" value="ABC_tran"/>
    <property type="match status" value="1"/>
</dbReference>
<keyword evidence="5" id="KW-0067">ATP-binding</keyword>
<evidence type="ECO:0000256" key="4">
    <source>
        <dbReference type="ARBA" id="ARBA00022741"/>
    </source>
</evidence>
<dbReference type="InterPro" id="IPR036640">
    <property type="entry name" value="ABC1_TM_sf"/>
</dbReference>
<evidence type="ECO:0000256" key="1">
    <source>
        <dbReference type="ARBA" id="ARBA00008575"/>
    </source>
</evidence>
<evidence type="ECO:0000256" key="2">
    <source>
        <dbReference type="ARBA" id="ARBA00022448"/>
    </source>
</evidence>
<evidence type="ECO:0000256" key="6">
    <source>
        <dbReference type="ARBA" id="ARBA00022989"/>
    </source>
</evidence>
<dbReference type="Proteomes" id="UP000007875">
    <property type="component" value="Unassembled WGS sequence"/>
</dbReference>
<dbReference type="GO" id="GO:0006635">
    <property type="term" value="P:fatty acid beta-oxidation"/>
    <property type="evidence" value="ECO:0007669"/>
    <property type="project" value="TreeGrafter"/>
</dbReference>
<dbReference type="FunCoup" id="H2ZCN1">
    <property type="interactions" value="95"/>
</dbReference>
<dbReference type="InterPro" id="IPR050835">
    <property type="entry name" value="ABC_transporter_sub-D"/>
</dbReference>
<keyword evidence="4" id="KW-0547">Nucleotide-binding</keyword>
<evidence type="ECO:0000259" key="9">
    <source>
        <dbReference type="PROSITE" id="PS50893"/>
    </source>
</evidence>
<dbReference type="GO" id="GO:0007031">
    <property type="term" value="P:peroxisome organization"/>
    <property type="evidence" value="ECO:0007669"/>
    <property type="project" value="TreeGrafter"/>
</dbReference>
<keyword evidence="7 8" id="KW-0472">Membrane</keyword>
<reference evidence="11" key="2">
    <citation type="submission" date="2025-08" db="UniProtKB">
        <authorList>
            <consortium name="Ensembl"/>
        </authorList>
    </citation>
    <scope>IDENTIFICATION</scope>
</reference>
<evidence type="ECO:0000313" key="11">
    <source>
        <dbReference type="Ensembl" id="ENSCSAVP00000015347.1"/>
    </source>
</evidence>
<dbReference type="GO" id="GO:0005778">
    <property type="term" value="C:peroxisomal membrane"/>
    <property type="evidence" value="ECO:0007669"/>
    <property type="project" value="TreeGrafter"/>
</dbReference>
<keyword evidence="2" id="KW-0813">Transport</keyword>
<evidence type="ECO:0000256" key="8">
    <source>
        <dbReference type="SAM" id="Phobius"/>
    </source>
</evidence>
<dbReference type="eggNOG" id="KOG0060">
    <property type="taxonomic scope" value="Eukaryota"/>
</dbReference>
<dbReference type="AlphaFoldDB" id="H2ZCN1"/>
<feature type="transmembrane region" description="Helical" evidence="8">
    <location>
        <begin position="262"/>
        <end position="280"/>
    </location>
</feature>
<keyword evidence="6 8" id="KW-1133">Transmembrane helix</keyword>
<feature type="transmembrane region" description="Helical" evidence="8">
    <location>
        <begin position="143"/>
        <end position="162"/>
    </location>
</feature>
<keyword evidence="12" id="KW-1185">Reference proteome</keyword>
<dbReference type="InterPro" id="IPR003593">
    <property type="entry name" value="AAA+_ATPase"/>
</dbReference>
<evidence type="ECO:0000259" key="10">
    <source>
        <dbReference type="PROSITE" id="PS50929"/>
    </source>
</evidence>
<dbReference type="Pfam" id="PF06472">
    <property type="entry name" value="ABC_membrane_2"/>
    <property type="match status" value="1"/>
</dbReference>
<name>H2ZCN1_CIOSA</name>
<dbReference type="SMART" id="SM00382">
    <property type="entry name" value="AAA"/>
    <property type="match status" value="1"/>
</dbReference>
<dbReference type="PROSITE" id="PS50929">
    <property type="entry name" value="ABC_TM1F"/>
    <property type="match status" value="1"/>
</dbReference>
<evidence type="ECO:0000256" key="7">
    <source>
        <dbReference type="ARBA" id="ARBA00023136"/>
    </source>
</evidence>
<sequence>PRLGLIFFKRLWKILGIIFQRWNSRASILFAILVVLSLLLQFVIYAAGLIPSKYYEVLGAKDSSRFTELAIYSLLVIVLNALMKSCLTYLSKVLYLTWRQTLCGRLHADYFATMNFYKLNVLDQKLDNMQRITRDVDQFSREWSLMCSRLVVVPFTLIYYSYQCFISTSWIGPVSIYIYFIVGTIVNRIIMAPIVRLQVEQEVKEGNFRFQHLQVRVNAESMAFHQAGKTEKLKSNNRLRTLISTQMSLFNWSFWLNSAVNIFDYVGGILSYLVIAIPIFAGSYDDYAPEEISALISRNSFVCIYLIYSFSQLIDMSSTVGDMAAHTHRIGQLIESLDTMNNNHPPGEDANFTYENESFSEESLILKDEPTSDEQFQVMINTPGKSATLLQNLSVCLSEGKNILVTGPTGSGKTSLLRILAGLWPVESGSLKRYLNFGTGGVMFLPQKPYLTEGTLQDQVLYPMQESSTLINDVENNNKIKEIIDEVGLSDLFYNNSDSVERRELNWSDKLSPGEAQRLAFARLFYHSPKLAVLDEPTSGLDTAMTDNLFLSCIKRKITYFTVGHGSTLQKHHDVELRFYGDGDWSIITL</sequence>
<dbReference type="PROSITE" id="PS00211">
    <property type="entry name" value="ABC_TRANSPORTER_1"/>
    <property type="match status" value="1"/>
</dbReference>
<dbReference type="InterPro" id="IPR011527">
    <property type="entry name" value="ABC1_TM_dom"/>
</dbReference>
<dbReference type="Gene3D" id="3.40.50.300">
    <property type="entry name" value="P-loop containing nucleotide triphosphate hydrolases"/>
    <property type="match status" value="1"/>
</dbReference>
<dbReference type="SUPFAM" id="SSF52540">
    <property type="entry name" value="P-loop containing nucleoside triphosphate hydrolases"/>
    <property type="match status" value="1"/>
</dbReference>
<evidence type="ECO:0000313" key="12">
    <source>
        <dbReference type="Proteomes" id="UP000007875"/>
    </source>
</evidence>
<dbReference type="GeneTree" id="ENSGT00950000182955"/>
<comment type="similarity">
    <text evidence="1">Belongs to the ABC transporter superfamily. ABCD family. Peroxisomal fatty acyl CoA transporter (TC 3.A.1.203) subfamily.</text>
</comment>
<dbReference type="InterPro" id="IPR003439">
    <property type="entry name" value="ABC_transporter-like_ATP-bd"/>
</dbReference>
<reference evidence="12" key="1">
    <citation type="submission" date="2003-08" db="EMBL/GenBank/DDBJ databases">
        <authorList>
            <person name="Birren B."/>
            <person name="Nusbaum C."/>
            <person name="Abebe A."/>
            <person name="Abouelleil A."/>
            <person name="Adekoya E."/>
            <person name="Ait-zahra M."/>
            <person name="Allen N."/>
            <person name="Allen T."/>
            <person name="An P."/>
            <person name="Anderson M."/>
            <person name="Anderson S."/>
            <person name="Arachchi H."/>
            <person name="Armbruster J."/>
            <person name="Bachantsang P."/>
            <person name="Baldwin J."/>
            <person name="Barry A."/>
            <person name="Bayul T."/>
            <person name="Blitshsteyn B."/>
            <person name="Bloom T."/>
            <person name="Blye J."/>
            <person name="Boguslavskiy L."/>
            <person name="Borowsky M."/>
            <person name="Boukhgalter B."/>
            <person name="Brunache A."/>
            <person name="Butler J."/>
            <person name="Calixte N."/>
            <person name="Calvo S."/>
            <person name="Camarata J."/>
            <person name="Campo K."/>
            <person name="Chang J."/>
            <person name="Cheshatsang Y."/>
            <person name="Citroen M."/>
            <person name="Collymore A."/>
            <person name="Considine T."/>
            <person name="Cook A."/>
            <person name="Cooke P."/>
            <person name="Corum B."/>
            <person name="Cuomo C."/>
            <person name="David R."/>
            <person name="Dawoe T."/>
            <person name="Degray S."/>
            <person name="Dodge S."/>
            <person name="Dooley K."/>
            <person name="Dorje P."/>
            <person name="Dorjee K."/>
            <person name="Dorris L."/>
            <person name="Duffey N."/>
            <person name="Dupes A."/>
            <person name="Elkins T."/>
            <person name="Engels R."/>
            <person name="Erickson J."/>
            <person name="Farina A."/>
            <person name="Faro S."/>
            <person name="Ferreira P."/>
            <person name="Fischer H."/>
            <person name="Fitzgerald M."/>
            <person name="Foley K."/>
            <person name="Gage D."/>
            <person name="Galagan J."/>
            <person name="Gearin G."/>
            <person name="Gnerre S."/>
            <person name="Gnirke A."/>
            <person name="Goyette A."/>
            <person name="Graham J."/>
            <person name="Grandbois E."/>
            <person name="Gyaltsen K."/>
            <person name="Hafez N."/>
            <person name="Hagopian D."/>
            <person name="Hagos B."/>
            <person name="Hall J."/>
            <person name="Hatcher B."/>
            <person name="Heller A."/>
            <person name="Higgins H."/>
            <person name="Honan T."/>
            <person name="Horn A."/>
            <person name="Houde N."/>
            <person name="Hughes L."/>
            <person name="Hulme W."/>
            <person name="Husby E."/>
            <person name="Iliev I."/>
            <person name="Jaffe D."/>
            <person name="Jones C."/>
            <person name="Kamal M."/>
            <person name="Kamat A."/>
            <person name="Kamvysselis M."/>
            <person name="Karlsson E."/>
            <person name="Kells C."/>
            <person name="Kieu A."/>
            <person name="Kisner P."/>
            <person name="Kodira C."/>
            <person name="Kulbokas E."/>
            <person name="Labutti K."/>
            <person name="Lama D."/>
            <person name="Landers T."/>
            <person name="Leger J."/>
            <person name="Levine S."/>
            <person name="Lewis D."/>
            <person name="Lewis T."/>
            <person name="Lindblad-toh K."/>
            <person name="Liu X."/>
            <person name="Lokyitsang T."/>
            <person name="Lokyitsang Y."/>
            <person name="Lucien O."/>
            <person name="Lui A."/>
            <person name="Ma L.J."/>
            <person name="Mabbitt R."/>
            <person name="Macdonald J."/>
            <person name="Maclean C."/>
            <person name="Major J."/>
            <person name="Manning J."/>
            <person name="Marabella R."/>
            <person name="Maru K."/>
            <person name="Matthews C."/>
            <person name="Mauceli E."/>
            <person name="Mccarthy M."/>
            <person name="Mcdonough S."/>
            <person name="Mcghee T."/>
            <person name="Meldrim J."/>
            <person name="Meneus L."/>
            <person name="Mesirov J."/>
            <person name="Mihalev A."/>
            <person name="Mihova T."/>
            <person name="Mikkelsen T."/>
            <person name="Mlenga V."/>
            <person name="Moru K."/>
            <person name="Mozes J."/>
            <person name="Mulrain L."/>
            <person name="Munson G."/>
            <person name="Naylor J."/>
            <person name="Newes C."/>
            <person name="Nguyen C."/>
            <person name="Nguyen N."/>
            <person name="Nguyen T."/>
            <person name="Nicol R."/>
            <person name="Nielsen C."/>
            <person name="Nizzari M."/>
            <person name="Norbu C."/>
            <person name="Norbu N."/>
            <person name="O'donnell P."/>
            <person name="Okoawo O."/>
            <person name="O'leary S."/>
            <person name="Omotosho B."/>
            <person name="O'neill K."/>
            <person name="Osman S."/>
            <person name="Parker S."/>
            <person name="Perrin D."/>
            <person name="Phunkhang P."/>
            <person name="Piqani B."/>
            <person name="Purcell S."/>
            <person name="Rachupka T."/>
            <person name="Ramasamy U."/>
            <person name="Rameau R."/>
            <person name="Ray V."/>
            <person name="Raymond C."/>
            <person name="Retta R."/>
            <person name="Richardson S."/>
            <person name="Rise C."/>
            <person name="Rodriguez J."/>
            <person name="Rogers J."/>
            <person name="Rogov P."/>
            <person name="Rutman M."/>
            <person name="Schupbach R."/>
            <person name="Seaman C."/>
            <person name="Settipalli S."/>
            <person name="Sharpe T."/>
            <person name="Sheridan J."/>
            <person name="Sherpa N."/>
            <person name="Shi J."/>
            <person name="Smirnov S."/>
            <person name="Smith C."/>
            <person name="Sougnez C."/>
            <person name="Spencer B."/>
            <person name="Stalker J."/>
            <person name="Stange-thomann N."/>
            <person name="Stavropoulos S."/>
            <person name="Stetson K."/>
            <person name="Stone C."/>
            <person name="Stone S."/>
            <person name="Stubbs M."/>
            <person name="Talamas J."/>
            <person name="Tchuinga P."/>
            <person name="Tenzing P."/>
            <person name="Tesfaye S."/>
            <person name="Theodore J."/>
            <person name="Thoulutsang Y."/>
            <person name="Topham K."/>
            <person name="Towey S."/>
            <person name="Tsamla T."/>
            <person name="Tsomo N."/>
            <person name="Vallee D."/>
            <person name="Vassiliev H."/>
            <person name="Venkataraman V."/>
            <person name="Vinson J."/>
            <person name="Vo A."/>
            <person name="Wade C."/>
            <person name="Wang S."/>
            <person name="Wangchuk T."/>
            <person name="Wangdi T."/>
            <person name="Whittaker C."/>
            <person name="Wilkinson J."/>
            <person name="Wu Y."/>
            <person name="Wyman D."/>
            <person name="Yadav S."/>
            <person name="Yang S."/>
            <person name="Yang X."/>
            <person name="Yeager S."/>
            <person name="Yee E."/>
            <person name="Young G."/>
            <person name="Zainoun J."/>
            <person name="Zembeck L."/>
            <person name="Zimmer A."/>
            <person name="Zody M."/>
            <person name="Lander E."/>
        </authorList>
    </citation>
    <scope>NUCLEOTIDE SEQUENCE [LARGE SCALE GENOMIC DNA]</scope>
</reference>
<dbReference type="GO" id="GO:0015910">
    <property type="term" value="P:long-chain fatty acid import into peroxisome"/>
    <property type="evidence" value="ECO:0007669"/>
    <property type="project" value="TreeGrafter"/>
</dbReference>
<evidence type="ECO:0000256" key="5">
    <source>
        <dbReference type="ARBA" id="ARBA00022840"/>
    </source>
</evidence>
<dbReference type="GO" id="GO:0016887">
    <property type="term" value="F:ATP hydrolysis activity"/>
    <property type="evidence" value="ECO:0007669"/>
    <property type="project" value="InterPro"/>
</dbReference>
<evidence type="ECO:0008006" key="13">
    <source>
        <dbReference type="Google" id="ProtNLM"/>
    </source>
</evidence>
<evidence type="ECO:0000256" key="3">
    <source>
        <dbReference type="ARBA" id="ARBA00022692"/>
    </source>
</evidence>
<dbReference type="GO" id="GO:0005324">
    <property type="term" value="F:long-chain fatty acid transmembrane transporter activity"/>
    <property type="evidence" value="ECO:0007669"/>
    <property type="project" value="TreeGrafter"/>
</dbReference>
<proteinExistence type="inferred from homology"/>
<feature type="transmembrane region" description="Helical" evidence="8">
    <location>
        <begin position="28"/>
        <end position="50"/>
    </location>
</feature>
<dbReference type="OMA" id="KQFHDME"/>
<accession>H2ZCN1</accession>
<dbReference type="STRING" id="51511.ENSCSAVP00000015347"/>
<feature type="domain" description="ABC transmembrane type-1" evidence="10">
    <location>
        <begin position="31"/>
        <end position="285"/>
    </location>
</feature>
<dbReference type="Ensembl" id="ENSCSAVT00000015523.1">
    <property type="protein sequence ID" value="ENSCSAVP00000015347.1"/>
    <property type="gene ID" value="ENSCSAVG00000009010.1"/>
</dbReference>
<dbReference type="PANTHER" id="PTHR11384:SF59">
    <property type="entry name" value="LYSOSOMAL COBALAMIN TRANSPORTER ABCD4"/>
    <property type="match status" value="1"/>
</dbReference>
<dbReference type="SUPFAM" id="SSF90123">
    <property type="entry name" value="ABC transporter transmembrane region"/>
    <property type="match status" value="1"/>
</dbReference>
<dbReference type="GO" id="GO:0005524">
    <property type="term" value="F:ATP binding"/>
    <property type="evidence" value="ECO:0007669"/>
    <property type="project" value="UniProtKB-KW"/>
</dbReference>
<organism evidence="11 12">
    <name type="scientific">Ciona savignyi</name>
    <name type="common">Pacific transparent sea squirt</name>
    <dbReference type="NCBI Taxonomy" id="51511"/>
    <lineage>
        <taxon>Eukaryota</taxon>
        <taxon>Metazoa</taxon>
        <taxon>Chordata</taxon>
        <taxon>Tunicata</taxon>
        <taxon>Ascidiacea</taxon>
        <taxon>Phlebobranchia</taxon>
        <taxon>Cionidae</taxon>
        <taxon>Ciona</taxon>
    </lineage>
</organism>
<dbReference type="InterPro" id="IPR027417">
    <property type="entry name" value="P-loop_NTPase"/>
</dbReference>
<dbReference type="PANTHER" id="PTHR11384">
    <property type="entry name" value="ATP-BINDING CASSETTE, SUB-FAMILY D MEMBER"/>
    <property type="match status" value="1"/>
</dbReference>
<dbReference type="GO" id="GO:0042760">
    <property type="term" value="P:very long-chain fatty acid catabolic process"/>
    <property type="evidence" value="ECO:0007669"/>
    <property type="project" value="TreeGrafter"/>
</dbReference>
<dbReference type="CDD" id="cd03223">
    <property type="entry name" value="ABCD_peroxisomal_ALDP"/>
    <property type="match status" value="1"/>
</dbReference>
<keyword evidence="3 8" id="KW-0812">Transmembrane</keyword>
<dbReference type="GO" id="GO:0140359">
    <property type="term" value="F:ABC-type transporter activity"/>
    <property type="evidence" value="ECO:0007669"/>
    <property type="project" value="InterPro"/>
</dbReference>
<feature type="transmembrane region" description="Helical" evidence="8">
    <location>
        <begin position="70"/>
        <end position="90"/>
    </location>
</feature>